<feature type="region of interest" description="Disordered" evidence="5">
    <location>
        <begin position="803"/>
        <end position="843"/>
    </location>
</feature>
<reference evidence="7" key="1">
    <citation type="submission" date="2022-11" db="EMBL/GenBank/DDBJ databases">
        <title>Genome Resource of Sclerotinia nivalis Strain SnTB1, a Plant Pathogen Isolated from American Ginseng.</title>
        <authorList>
            <person name="Fan S."/>
        </authorList>
    </citation>
    <scope>NUCLEOTIDE SEQUENCE</scope>
    <source>
        <strain evidence="7">SnTB1</strain>
    </source>
</reference>
<dbReference type="AlphaFoldDB" id="A0A9X0AUW9"/>
<keyword evidence="3" id="KW-0147">Chitin-binding</keyword>
<evidence type="ECO:0000256" key="4">
    <source>
        <dbReference type="ARBA" id="ARBA00023026"/>
    </source>
</evidence>
<dbReference type="InterPro" id="IPR053214">
    <property type="entry name" value="LysM12-like"/>
</dbReference>
<feature type="region of interest" description="Disordered" evidence="5">
    <location>
        <begin position="382"/>
        <end position="408"/>
    </location>
</feature>
<organism evidence="7 8">
    <name type="scientific">Sclerotinia nivalis</name>
    <dbReference type="NCBI Taxonomy" id="352851"/>
    <lineage>
        <taxon>Eukaryota</taxon>
        <taxon>Fungi</taxon>
        <taxon>Dikarya</taxon>
        <taxon>Ascomycota</taxon>
        <taxon>Pezizomycotina</taxon>
        <taxon>Leotiomycetes</taxon>
        <taxon>Helotiales</taxon>
        <taxon>Sclerotiniaceae</taxon>
        <taxon>Sclerotinia</taxon>
    </lineage>
</organism>
<evidence type="ECO:0000313" key="7">
    <source>
        <dbReference type="EMBL" id="KAJ8068903.1"/>
    </source>
</evidence>
<proteinExistence type="inferred from homology"/>
<dbReference type="SUPFAM" id="SSF51445">
    <property type="entry name" value="(Trans)glycosidases"/>
    <property type="match status" value="1"/>
</dbReference>
<dbReference type="Gene3D" id="3.20.20.80">
    <property type="entry name" value="Glycosidases"/>
    <property type="match status" value="1"/>
</dbReference>
<dbReference type="EC" id="3.2.1.14" evidence="2"/>
<dbReference type="GO" id="GO:0008843">
    <property type="term" value="F:endochitinase activity"/>
    <property type="evidence" value="ECO:0007669"/>
    <property type="project" value="UniProtKB-EC"/>
</dbReference>
<protein>
    <recommendedName>
        <fullName evidence="2">chitinase</fullName>
        <ecNumber evidence="2">3.2.1.14</ecNumber>
    </recommendedName>
</protein>
<feature type="compositionally biased region" description="Polar residues" evidence="5">
    <location>
        <begin position="803"/>
        <end position="837"/>
    </location>
</feature>
<evidence type="ECO:0000313" key="8">
    <source>
        <dbReference type="Proteomes" id="UP001152300"/>
    </source>
</evidence>
<sequence length="843" mass="92046">MKELRSAFGTLGITATLPSSYWYLQGFDVKNLQDSVDWFNVMTYDIHGTWDGENRFSSKTIAPHTNLTDIEAALDLLWRNDIEPSKVVLGLGFYGRSFTLQDASCNSPGCAFTGGAQAGECTGQSGILSNDEIQRIIKANNISPTLDTKAAVNYFTWDSDQWVSYDNADTFKMKVDYANSLCLAGTRESAFNLQGGGLDDTVTTSAQFVEKTTAMNTQSNVQANVFWSRCLDDSAPDRHCPPGFHEIVTGHGKVFDAEHADLAPGCHGNQNRVLCMNNLVIESKCAWNRNSNGGKNCDSRCPTGTYFLSQNTHPAGDKTDCDHGKFISICCDGFTLAANTCPPTNFGALFSAGTAGSSAVSIDTTLFKRSLEDALSYESMKSTVDNSETQAEVETGKDHPKKTKRSSGSGGGCNNFYYPLNTGPNIIPVGVGNLGNVIYDPQGGSGGGGWQGTPGEVIVSSLPPFHTTVYSTQQRVCDGSYYPQACHHYSSVASRNPVHSTIGCDGTVWDIFGPTGYGRDRYPDEWNDQHDDAWSKTWLPKSYIPATGGASKAVNCQRDEWPPFDIWRDRNARGLVPATGNDVYIRLIPGSENGGVVNRGGQLSFKNYCDPVALIPSSTTISTSYWVINPFTYQYEEPRTTTTLKALVMSYTNMPSDASDPAYLTHNPCWPQVMSYRLNDPGYALFTQDAYYARTAYYIDPAIYEDAPSSVYTQGLTPPTRRDLSQMPNFDEEDGVIVVREINSTRLPTPEEMEKYLGYTKCSSEDCHEEVAEIRSQFENFKSEVIAQTSIPRAEPSPVIATASSDAHATQPTALLASARSQPGSGYHSQPLETTAASRKGDS</sequence>
<dbReference type="SUPFAM" id="SSF54556">
    <property type="entry name" value="Chitinase insertion domain"/>
    <property type="match status" value="1"/>
</dbReference>
<dbReference type="InterPro" id="IPR001223">
    <property type="entry name" value="Glyco_hydro18_cat"/>
</dbReference>
<dbReference type="Pfam" id="PF00704">
    <property type="entry name" value="Glyco_hydro_18"/>
    <property type="match status" value="1"/>
</dbReference>
<dbReference type="PANTHER" id="PTHR47700">
    <property type="entry name" value="V CHITINASE, PUTATIVE (AFU_ORTHOLOGUE AFUA_6G13720)-RELATED"/>
    <property type="match status" value="1"/>
</dbReference>
<dbReference type="InterPro" id="IPR011583">
    <property type="entry name" value="Chitinase_II/V-like_cat"/>
</dbReference>
<dbReference type="InterPro" id="IPR009030">
    <property type="entry name" value="Growth_fac_rcpt_cys_sf"/>
</dbReference>
<accession>A0A9X0AUW9</accession>
<gene>
    <name evidence="7" type="ORF">OCU04_002584</name>
</gene>
<dbReference type="PROSITE" id="PS51910">
    <property type="entry name" value="GH18_2"/>
    <property type="match status" value="1"/>
</dbReference>
<evidence type="ECO:0000256" key="3">
    <source>
        <dbReference type="ARBA" id="ARBA00022669"/>
    </source>
</evidence>
<comment type="similarity">
    <text evidence="1">Belongs to the glycosyl hydrolase 18 family. Chitinase class V subfamily.</text>
</comment>
<dbReference type="GO" id="GO:0005975">
    <property type="term" value="P:carbohydrate metabolic process"/>
    <property type="evidence" value="ECO:0007669"/>
    <property type="project" value="InterPro"/>
</dbReference>
<dbReference type="GO" id="GO:0008061">
    <property type="term" value="F:chitin binding"/>
    <property type="evidence" value="ECO:0007669"/>
    <property type="project" value="UniProtKB-KW"/>
</dbReference>
<dbReference type="PANTHER" id="PTHR47700:SF2">
    <property type="entry name" value="CHITINASE"/>
    <property type="match status" value="1"/>
</dbReference>
<dbReference type="OrthoDB" id="73875at2759"/>
<keyword evidence="4" id="KW-0843">Virulence</keyword>
<dbReference type="InterPro" id="IPR029070">
    <property type="entry name" value="Chitinase_insertion_sf"/>
</dbReference>
<evidence type="ECO:0000259" key="6">
    <source>
        <dbReference type="PROSITE" id="PS51910"/>
    </source>
</evidence>
<dbReference type="SUPFAM" id="SSF57184">
    <property type="entry name" value="Growth factor receptor domain"/>
    <property type="match status" value="1"/>
</dbReference>
<keyword evidence="8" id="KW-1185">Reference proteome</keyword>
<evidence type="ECO:0000256" key="5">
    <source>
        <dbReference type="SAM" id="MobiDB-lite"/>
    </source>
</evidence>
<evidence type="ECO:0000256" key="1">
    <source>
        <dbReference type="ARBA" id="ARBA00008682"/>
    </source>
</evidence>
<dbReference type="InterPro" id="IPR017853">
    <property type="entry name" value="GH"/>
</dbReference>
<dbReference type="Gene3D" id="3.10.50.10">
    <property type="match status" value="1"/>
</dbReference>
<dbReference type="Proteomes" id="UP001152300">
    <property type="component" value="Unassembled WGS sequence"/>
</dbReference>
<comment type="caution">
    <text evidence="7">The sequence shown here is derived from an EMBL/GenBank/DDBJ whole genome shotgun (WGS) entry which is preliminary data.</text>
</comment>
<evidence type="ECO:0000256" key="2">
    <source>
        <dbReference type="ARBA" id="ARBA00012729"/>
    </source>
</evidence>
<feature type="compositionally biased region" description="Polar residues" evidence="5">
    <location>
        <begin position="382"/>
        <end position="392"/>
    </location>
</feature>
<name>A0A9X0AUW9_9HELO</name>
<dbReference type="EMBL" id="JAPEIS010000002">
    <property type="protein sequence ID" value="KAJ8068903.1"/>
    <property type="molecule type" value="Genomic_DNA"/>
</dbReference>
<feature type="domain" description="GH18" evidence="6">
    <location>
        <begin position="1"/>
        <end position="211"/>
    </location>
</feature>
<dbReference type="SMART" id="SM00636">
    <property type="entry name" value="Glyco_18"/>
    <property type="match status" value="1"/>
</dbReference>